<dbReference type="GO" id="GO:0016787">
    <property type="term" value="F:hydrolase activity"/>
    <property type="evidence" value="ECO:0007669"/>
    <property type="project" value="UniProtKB-KW"/>
</dbReference>
<keyword evidence="2" id="KW-0548">Nucleotidyltransferase</keyword>
<evidence type="ECO:0000256" key="2">
    <source>
        <dbReference type="ARBA" id="ARBA00022695"/>
    </source>
</evidence>
<accession>A0A1U7X2Z1</accession>
<keyword evidence="4" id="KW-0255">Endonuclease</keyword>
<keyword evidence="9" id="KW-1185">Reference proteome</keyword>
<keyword evidence="1" id="KW-0808">Transferase</keyword>
<evidence type="ECO:0000259" key="8">
    <source>
        <dbReference type="Pfam" id="PF17921"/>
    </source>
</evidence>
<evidence type="ECO:0000313" key="10">
    <source>
        <dbReference type="RefSeq" id="XP_009786507.1"/>
    </source>
</evidence>
<dbReference type="STRING" id="4096.A0A1U7X2Z1"/>
<dbReference type="SUPFAM" id="SSF56672">
    <property type="entry name" value="DNA/RNA polymerases"/>
    <property type="match status" value="1"/>
</dbReference>
<dbReference type="RefSeq" id="XP_009786507.1">
    <property type="nucleotide sequence ID" value="XM_009788205.1"/>
</dbReference>
<keyword evidence="6" id="KW-0695">RNA-directed DNA polymerase</keyword>
<reference evidence="9" key="1">
    <citation type="journal article" date="2013" name="Genome Biol.">
        <title>Reference genomes and transcriptomes of Nicotiana sylvestris and Nicotiana tomentosiformis.</title>
        <authorList>
            <person name="Sierro N."/>
            <person name="Battey J.N."/>
            <person name="Ouadi S."/>
            <person name="Bovet L."/>
            <person name="Goepfert S."/>
            <person name="Bakaher N."/>
            <person name="Peitsch M.C."/>
            <person name="Ivanov N.V."/>
        </authorList>
    </citation>
    <scope>NUCLEOTIDE SEQUENCE [LARGE SCALE GENOMIC DNA]</scope>
</reference>
<dbReference type="InterPro" id="IPR041373">
    <property type="entry name" value="RT_RNaseH"/>
</dbReference>
<gene>
    <name evidence="10" type="primary">LOC104234606</name>
</gene>
<dbReference type="OrthoDB" id="1194521at2759"/>
<evidence type="ECO:0000259" key="7">
    <source>
        <dbReference type="Pfam" id="PF17917"/>
    </source>
</evidence>
<dbReference type="Gene3D" id="3.10.20.370">
    <property type="match status" value="1"/>
</dbReference>
<keyword evidence="3" id="KW-0540">Nuclease</keyword>
<keyword evidence="5" id="KW-0378">Hydrolase</keyword>
<dbReference type="InterPro" id="IPR043502">
    <property type="entry name" value="DNA/RNA_pol_sf"/>
</dbReference>
<evidence type="ECO:0000256" key="1">
    <source>
        <dbReference type="ARBA" id="ARBA00022679"/>
    </source>
</evidence>
<dbReference type="eggNOG" id="KOG0017">
    <property type="taxonomic scope" value="Eukaryota"/>
</dbReference>
<reference evidence="10" key="2">
    <citation type="submission" date="2025-08" db="UniProtKB">
        <authorList>
            <consortium name="RefSeq"/>
        </authorList>
    </citation>
    <scope>IDENTIFICATION</scope>
    <source>
        <tissue evidence="10">Leaf</tissue>
    </source>
</reference>
<evidence type="ECO:0000313" key="9">
    <source>
        <dbReference type="Proteomes" id="UP000189701"/>
    </source>
</evidence>
<evidence type="ECO:0000256" key="4">
    <source>
        <dbReference type="ARBA" id="ARBA00022759"/>
    </source>
</evidence>
<dbReference type="Gene3D" id="1.10.340.70">
    <property type="match status" value="1"/>
</dbReference>
<name>A0A1U7X2Z1_NICSY</name>
<dbReference type="AlphaFoldDB" id="A0A1U7X2Z1"/>
<protein>
    <submittedName>
        <fullName evidence="10">Uncharacterized protein LOC104234606</fullName>
    </submittedName>
</protein>
<feature type="non-terminal residue" evidence="10">
    <location>
        <position position="364"/>
    </location>
</feature>
<proteinExistence type="predicted"/>
<feature type="domain" description="Integrase zinc-binding" evidence="8">
    <location>
        <begin position="228"/>
        <end position="282"/>
    </location>
</feature>
<dbReference type="CDD" id="cd09274">
    <property type="entry name" value="RNase_HI_RT_Ty3"/>
    <property type="match status" value="1"/>
</dbReference>
<evidence type="ECO:0000256" key="5">
    <source>
        <dbReference type="ARBA" id="ARBA00022801"/>
    </source>
</evidence>
<dbReference type="Pfam" id="PF17917">
    <property type="entry name" value="RT_RNaseH"/>
    <property type="match status" value="1"/>
</dbReference>
<dbReference type="InterPro" id="IPR041588">
    <property type="entry name" value="Integrase_H2C2"/>
</dbReference>
<dbReference type="PANTHER" id="PTHR34072">
    <property type="entry name" value="ENZYMATIC POLYPROTEIN-RELATED"/>
    <property type="match status" value="1"/>
</dbReference>
<evidence type="ECO:0000256" key="6">
    <source>
        <dbReference type="ARBA" id="ARBA00022918"/>
    </source>
</evidence>
<evidence type="ECO:0000256" key="3">
    <source>
        <dbReference type="ARBA" id="ARBA00022722"/>
    </source>
</evidence>
<dbReference type="GO" id="GO:0004519">
    <property type="term" value="F:endonuclease activity"/>
    <property type="evidence" value="ECO:0007669"/>
    <property type="project" value="UniProtKB-KW"/>
</dbReference>
<feature type="domain" description="Reverse transcriptase RNase H-like" evidence="7">
    <location>
        <begin position="56"/>
        <end position="159"/>
    </location>
</feature>
<dbReference type="PANTHER" id="PTHR34072:SF41">
    <property type="entry name" value="REVERSE TRANSCRIPTASE_RETROTRANSPOSON-DERIVED PROTEIN RNASE H-LIKE DOMAIN-CONTAINING PROTEIN"/>
    <property type="match status" value="1"/>
</dbReference>
<dbReference type="GO" id="GO:0003964">
    <property type="term" value="F:RNA-directed DNA polymerase activity"/>
    <property type="evidence" value="ECO:0007669"/>
    <property type="project" value="UniProtKB-KW"/>
</dbReference>
<dbReference type="Proteomes" id="UP000189701">
    <property type="component" value="Unplaced"/>
</dbReference>
<sequence>MYTTLAQSLRDALHAEFKHLRQGAITILEYAICDCLKAFETFKEKLSNAPVVVSPDWNQPFKVMCDASDTTVGAVLGQRKDKIFHLIYYASRTMNEAQLNYAITEKELLVVVFAFDKFWSYLIGTKVTIFTDHAALKYLLAKKDVRPRLLRWILLLQEFDLEIKDKKGTKNQVADHLSRLENSPLEFSEIKEEFPDEHIFSVNSIVTQPPWFADIANYLVGKRCVLEEEMNKILYHCHDGAIGGHYPANRTTFKVLEVGFFWPTLFKDARAYVAQCDRCQRTGKLKSRWTGPYNVTNVTPYGAIEIQQKNNGGDKFKNCSNIPVAIEGEAMEPYKSLGSCTTRHLMKASTKTESPTQEQLHDDR</sequence>
<organism evidence="9 10">
    <name type="scientific">Nicotiana sylvestris</name>
    <name type="common">Wood tobacco</name>
    <name type="synonym">South American tobacco</name>
    <dbReference type="NCBI Taxonomy" id="4096"/>
    <lineage>
        <taxon>Eukaryota</taxon>
        <taxon>Viridiplantae</taxon>
        <taxon>Streptophyta</taxon>
        <taxon>Embryophyta</taxon>
        <taxon>Tracheophyta</taxon>
        <taxon>Spermatophyta</taxon>
        <taxon>Magnoliopsida</taxon>
        <taxon>eudicotyledons</taxon>
        <taxon>Gunneridae</taxon>
        <taxon>Pentapetalae</taxon>
        <taxon>asterids</taxon>
        <taxon>lamiids</taxon>
        <taxon>Solanales</taxon>
        <taxon>Solanaceae</taxon>
        <taxon>Nicotianoideae</taxon>
        <taxon>Nicotianeae</taxon>
        <taxon>Nicotiana</taxon>
    </lineage>
</organism>
<dbReference type="FunFam" id="3.10.20.370:FF:000001">
    <property type="entry name" value="Retrovirus-related Pol polyprotein from transposon 17.6-like protein"/>
    <property type="match status" value="1"/>
</dbReference>
<dbReference type="Pfam" id="PF17921">
    <property type="entry name" value="Integrase_H2C2"/>
    <property type="match status" value="1"/>
</dbReference>